<dbReference type="GO" id="GO:0008270">
    <property type="term" value="F:zinc ion binding"/>
    <property type="evidence" value="ECO:0007669"/>
    <property type="project" value="UniProtKB-KW"/>
</dbReference>
<evidence type="ECO:0000256" key="6">
    <source>
        <dbReference type="ARBA" id="ARBA00022737"/>
    </source>
</evidence>
<evidence type="ECO:0000256" key="10">
    <source>
        <dbReference type="PROSITE-ProRule" id="PRU00175"/>
    </source>
</evidence>
<dbReference type="FunFam" id="3.30.40.10:FF:000019">
    <property type="entry name" value="RBR-type E3 ubiquitin transferase"/>
    <property type="match status" value="1"/>
</dbReference>
<keyword evidence="14" id="KW-1185">Reference proteome</keyword>
<evidence type="ECO:0000256" key="8">
    <source>
        <dbReference type="ARBA" id="ARBA00022786"/>
    </source>
</evidence>
<keyword evidence="5" id="KW-0479">Metal-binding</keyword>
<feature type="domain" description="RING-type" evidence="12">
    <location>
        <begin position="139"/>
        <end position="188"/>
    </location>
</feature>
<dbReference type="AlphaFoldDB" id="A0A914VPU0"/>
<organism evidence="14 15">
    <name type="scientific">Plectus sambesii</name>
    <dbReference type="NCBI Taxonomy" id="2011161"/>
    <lineage>
        <taxon>Eukaryota</taxon>
        <taxon>Metazoa</taxon>
        <taxon>Ecdysozoa</taxon>
        <taxon>Nematoda</taxon>
        <taxon>Chromadorea</taxon>
        <taxon>Plectida</taxon>
        <taxon>Plectina</taxon>
        <taxon>Plectoidea</taxon>
        <taxon>Plectidae</taxon>
        <taxon>Plectus</taxon>
    </lineage>
</organism>
<evidence type="ECO:0000256" key="4">
    <source>
        <dbReference type="ARBA" id="ARBA00022679"/>
    </source>
</evidence>
<keyword evidence="8" id="KW-0833">Ubl conjugation pathway</keyword>
<accession>A0A914VPU0</accession>
<dbReference type="Gene3D" id="3.30.40.10">
    <property type="entry name" value="Zinc/RING finger domain, C3HC4 (zinc finger)"/>
    <property type="match status" value="1"/>
</dbReference>
<feature type="domain" description="RING-type" evidence="13">
    <location>
        <begin position="135"/>
        <end position="201"/>
    </location>
</feature>
<evidence type="ECO:0000259" key="12">
    <source>
        <dbReference type="PROSITE" id="PS50089"/>
    </source>
</evidence>
<reference evidence="15" key="1">
    <citation type="submission" date="2022-11" db="UniProtKB">
        <authorList>
            <consortium name="WormBaseParasite"/>
        </authorList>
    </citation>
    <scope>IDENTIFICATION</scope>
</reference>
<evidence type="ECO:0000313" key="15">
    <source>
        <dbReference type="WBParaSite" id="PSAMB.scaffold2276size24175.g17156.t1"/>
    </source>
</evidence>
<dbReference type="EC" id="2.3.2.31" evidence="3"/>
<proteinExistence type="inferred from homology"/>
<keyword evidence="7 10" id="KW-0863">Zinc-finger</keyword>
<dbReference type="PROSITE" id="PS51873">
    <property type="entry name" value="TRIAD"/>
    <property type="match status" value="1"/>
</dbReference>
<dbReference type="PROSITE" id="PS50089">
    <property type="entry name" value="ZF_RING_2"/>
    <property type="match status" value="1"/>
</dbReference>
<dbReference type="CDD" id="cd16626">
    <property type="entry name" value="RING-HC_RBR_HHARI"/>
    <property type="match status" value="1"/>
</dbReference>
<dbReference type="InterPro" id="IPR048962">
    <property type="entry name" value="ARIH1-like_UBL"/>
</dbReference>
<comment type="similarity">
    <text evidence="2">Belongs to the RBR family. Ariadne subfamily.</text>
</comment>
<evidence type="ECO:0000256" key="3">
    <source>
        <dbReference type="ARBA" id="ARBA00012251"/>
    </source>
</evidence>
<evidence type="ECO:0000256" key="2">
    <source>
        <dbReference type="ARBA" id="ARBA00005884"/>
    </source>
</evidence>
<keyword evidence="6" id="KW-0677">Repeat</keyword>
<feature type="region of interest" description="Disordered" evidence="11">
    <location>
        <begin position="1"/>
        <end position="44"/>
    </location>
</feature>
<evidence type="ECO:0000256" key="1">
    <source>
        <dbReference type="ARBA" id="ARBA00001798"/>
    </source>
</evidence>
<protein>
    <recommendedName>
        <fullName evidence="3">RBR-type E3 ubiquitin transferase</fullName>
        <ecNumber evidence="3">2.3.2.31</ecNumber>
    </recommendedName>
</protein>
<dbReference type="Pfam" id="PF21235">
    <property type="entry name" value="UBA_ARI1"/>
    <property type="match status" value="1"/>
</dbReference>
<keyword evidence="9" id="KW-0862">Zinc</keyword>
<dbReference type="InterPro" id="IPR013083">
    <property type="entry name" value="Znf_RING/FYVE/PHD"/>
</dbReference>
<evidence type="ECO:0000256" key="5">
    <source>
        <dbReference type="ARBA" id="ARBA00022723"/>
    </source>
</evidence>
<keyword evidence="4" id="KW-0808">Transferase</keyword>
<dbReference type="WBParaSite" id="PSAMB.scaffold2276size24175.g17156.t1">
    <property type="protein sequence ID" value="PSAMB.scaffold2276size24175.g17156.t1"/>
    <property type="gene ID" value="PSAMB.scaffold2276size24175.g17156"/>
</dbReference>
<evidence type="ECO:0000259" key="13">
    <source>
        <dbReference type="PROSITE" id="PS51873"/>
    </source>
</evidence>
<dbReference type="InterPro" id="IPR044066">
    <property type="entry name" value="TRIAD_supradom"/>
</dbReference>
<evidence type="ECO:0000256" key="7">
    <source>
        <dbReference type="ARBA" id="ARBA00022771"/>
    </source>
</evidence>
<dbReference type="Proteomes" id="UP000887566">
    <property type="component" value="Unplaced"/>
</dbReference>
<dbReference type="SUPFAM" id="SSF57850">
    <property type="entry name" value="RING/U-box"/>
    <property type="match status" value="1"/>
</dbReference>
<dbReference type="GO" id="GO:0061630">
    <property type="term" value="F:ubiquitin protein ligase activity"/>
    <property type="evidence" value="ECO:0007669"/>
    <property type="project" value="UniProtKB-EC"/>
</dbReference>
<dbReference type="InterPro" id="IPR001841">
    <property type="entry name" value="Znf_RING"/>
</dbReference>
<evidence type="ECO:0000256" key="9">
    <source>
        <dbReference type="ARBA" id="ARBA00022833"/>
    </source>
</evidence>
<feature type="compositionally biased region" description="Acidic residues" evidence="11">
    <location>
        <begin position="1"/>
        <end position="17"/>
    </location>
</feature>
<evidence type="ECO:0000256" key="11">
    <source>
        <dbReference type="SAM" id="MobiDB-lite"/>
    </source>
</evidence>
<sequence>MDFDDDEAFMESGEEDETPNHSGDEDDGIAMEPAPTMNSDGKEDDFEYTVLTPDEIVQEMCTMIKDVAAVVQIQPTTCRILLHHYKWNKESLLERFYDAADPEKFFREAHVVSPFVRQAKPREHLSGPRVVHCPTEETCLICFLMLPTSSLTGLECGHRFCTLCWGLYLTTKVMEEGRGQSIACPEHKCDILVDDAKAMEL</sequence>
<comment type="catalytic activity">
    <reaction evidence="1">
        <text>[E2 ubiquitin-conjugating enzyme]-S-ubiquitinyl-L-cysteine + [acceptor protein]-L-lysine = [E2 ubiquitin-conjugating enzyme]-L-cysteine + [acceptor protein]-N(6)-ubiquitinyl-L-lysine.</text>
        <dbReference type="EC" id="2.3.2.31"/>
    </reaction>
</comment>
<name>A0A914VPU0_9BILA</name>
<evidence type="ECO:0000313" key="14">
    <source>
        <dbReference type="Proteomes" id="UP000887566"/>
    </source>
</evidence>